<evidence type="ECO:0000313" key="2">
    <source>
        <dbReference type="Proteomes" id="UP000824782"/>
    </source>
</evidence>
<sequence>MHQCLYTSLPLRVWTGDASAWRISHFLHQDHGSGHSTVLPRASLYTGHIMPWLGRVTWDMMRPVSRVICIVELYKRVLLFFSINTKTANIQKF</sequence>
<proteinExistence type="predicted"/>
<protein>
    <submittedName>
        <fullName evidence="1">Uncharacterized protein</fullName>
    </submittedName>
</protein>
<keyword evidence="2" id="KW-1185">Reference proteome</keyword>
<dbReference type="EMBL" id="WNYA01000002">
    <property type="protein sequence ID" value="KAG8585994.1"/>
    <property type="molecule type" value="Genomic_DNA"/>
</dbReference>
<evidence type="ECO:0000313" key="1">
    <source>
        <dbReference type="EMBL" id="KAG8585994.1"/>
    </source>
</evidence>
<name>A0AAV7CLP5_ENGPU</name>
<reference evidence="1" key="1">
    <citation type="thesis" date="2020" institute="ProQuest LLC" country="789 East Eisenhower Parkway, Ann Arbor, MI, USA">
        <title>Comparative Genomics and Chromosome Evolution.</title>
        <authorList>
            <person name="Mudd A.B."/>
        </authorList>
    </citation>
    <scope>NUCLEOTIDE SEQUENCE</scope>
    <source>
        <strain evidence="1">237g6f4</strain>
        <tissue evidence="1">Blood</tissue>
    </source>
</reference>
<organism evidence="1 2">
    <name type="scientific">Engystomops pustulosus</name>
    <name type="common">Tungara frog</name>
    <name type="synonym">Physalaemus pustulosus</name>
    <dbReference type="NCBI Taxonomy" id="76066"/>
    <lineage>
        <taxon>Eukaryota</taxon>
        <taxon>Metazoa</taxon>
        <taxon>Chordata</taxon>
        <taxon>Craniata</taxon>
        <taxon>Vertebrata</taxon>
        <taxon>Euteleostomi</taxon>
        <taxon>Amphibia</taxon>
        <taxon>Batrachia</taxon>
        <taxon>Anura</taxon>
        <taxon>Neobatrachia</taxon>
        <taxon>Hyloidea</taxon>
        <taxon>Leptodactylidae</taxon>
        <taxon>Leiuperinae</taxon>
        <taxon>Engystomops</taxon>
    </lineage>
</organism>
<accession>A0AAV7CLP5</accession>
<dbReference type="AlphaFoldDB" id="A0AAV7CLP5"/>
<gene>
    <name evidence="1" type="ORF">GDO81_005202</name>
</gene>
<comment type="caution">
    <text evidence="1">The sequence shown here is derived from an EMBL/GenBank/DDBJ whole genome shotgun (WGS) entry which is preliminary data.</text>
</comment>
<dbReference type="Proteomes" id="UP000824782">
    <property type="component" value="Unassembled WGS sequence"/>
</dbReference>